<protein>
    <recommendedName>
        <fullName evidence="3">histidine kinase</fullName>
        <ecNumber evidence="3">2.7.13.3</ecNumber>
    </recommendedName>
</protein>
<evidence type="ECO:0000313" key="13">
    <source>
        <dbReference type="Proteomes" id="UP001589834"/>
    </source>
</evidence>
<sequence length="474" mass="50386">MTLRGASLRRTLVVVLAVGMVLASGIGLWGAWRTAAAAANAAYDRSLAGAIKAIDANISTTSGGLGVELPYTMLEFFELTAGGAVYFRVASEDGLVEIGNTDLPPPDATLINGRPRFRDARYHDQLVRLGSYTRVLDPPLAGHVDKPRVIIQVAETLSSRQDFTRALLLEAVTRNALLVALALALMAAATGWALRPLASLSAEVQARSPEDLTPIPEDAVPTEARPLVAAINHHMARHQQASEARRHFVDDASHQLRTPLTTLVTQVDFALREAPPGPVREALQAMRQQLDEATRQVNQMLALARADAADLDRQTVDLVALARELTRAWWPRARAAAIDLGFESGVPALEVPLNPTLLREALANGVHNALRYTPAGSHVTVRVDDAGAEAVLAVLDDGPGLAPDELQHASERFFRGRQARAGGSGLGLAIVRAVAERHGGRLELAPGPGGRGLAVRLHLPHAPATPSEPGLIAG</sequence>
<keyword evidence="6 10" id="KW-0812">Transmembrane</keyword>
<dbReference type="Gene3D" id="1.10.287.130">
    <property type="match status" value="1"/>
</dbReference>
<dbReference type="CDD" id="cd00082">
    <property type="entry name" value="HisKA"/>
    <property type="match status" value="1"/>
</dbReference>
<name>A0ABV6PT31_9BURK</name>
<dbReference type="PANTHER" id="PTHR45436:SF1">
    <property type="entry name" value="SENSOR PROTEIN QSEC"/>
    <property type="match status" value="1"/>
</dbReference>
<organism evidence="12 13">
    <name type="scientific">Ottowia pentelensis</name>
    <dbReference type="NCBI Taxonomy" id="511108"/>
    <lineage>
        <taxon>Bacteria</taxon>
        <taxon>Pseudomonadati</taxon>
        <taxon>Pseudomonadota</taxon>
        <taxon>Betaproteobacteria</taxon>
        <taxon>Burkholderiales</taxon>
        <taxon>Comamonadaceae</taxon>
        <taxon>Ottowia</taxon>
    </lineage>
</organism>
<dbReference type="SUPFAM" id="SSF47384">
    <property type="entry name" value="Homodimeric domain of signal transducing histidine kinase"/>
    <property type="match status" value="1"/>
</dbReference>
<reference evidence="12 13" key="1">
    <citation type="submission" date="2024-09" db="EMBL/GenBank/DDBJ databases">
        <authorList>
            <person name="Sun Q."/>
            <person name="Mori K."/>
        </authorList>
    </citation>
    <scope>NUCLEOTIDE SEQUENCE [LARGE SCALE GENOMIC DNA]</scope>
    <source>
        <strain evidence="12 13">NCAIM B.02336</strain>
    </source>
</reference>
<dbReference type="RefSeq" id="WP_377482845.1">
    <property type="nucleotide sequence ID" value="NZ_JBHLTN010000018.1"/>
</dbReference>
<comment type="subcellular location">
    <subcellularLocation>
        <location evidence="2">Membrane</location>
    </subcellularLocation>
</comment>
<evidence type="ECO:0000256" key="7">
    <source>
        <dbReference type="ARBA" id="ARBA00022777"/>
    </source>
</evidence>
<evidence type="ECO:0000256" key="3">
    <source>
        <dbReference type="ARBA" id="ARBA00012438"/>
    </source>
</evidence>
<comment type="catalytic activity">
    <reaction evidence="1">
        <text>ATP + protein L-histidine = ADP + protein N-phospho-L-histidine.</text>
        <dbReference type="EC" id="2.7.13.3"/>
    </reaction>
</comment>
<feature type="domain" description="Histidine kinase" evidence="11">
    <location>
        <begin position="251"/>
        <end position="463"/>
    </location>
</feature>
<dbReference type="InterPro" id="IPR050428">
    <property type="entry name" value="TCS_sensor_his_kinase"/>
</dbReference>
<evidence type="ECO:0000259" key="11">
    <source>
        <dbReference type="PROSITE" id="PS50109"/>
    </source>
</evidence>
<keyword evidence="4" id="KW-0597">Phosphoprotein</keyword>
<dbReference type="EMBL" id="JBHLTN010000018">
    <property type="protein sequence ID" value="MFC0592999.1"/>
    <property type="molecule type" value="Genomic_DNA"/>
</dbReference>
<proteinExistence type="predicted"/>
<accession>A0ABV6PT31</accession>
<keyword evidence="5 12" id="KW-0808">Transferase</keyword>
<dbReference type="PROSITE" id="PS50109">
    <property type="entry name" value="HIS_KIN"/>
    <property type="match status" value="1"/>
</dbReference>
<dbReference type="InterPro" id="IPR003594">
    <property type="entry name" value="HATPase_dom"/>
</dbReference>
<dbReference type="Pfam" id="PF02518">
    <property type="entry name" value="HATPase_c"/>
    <property type="match status" value="1"/>
</dbReference>
<keyword evidence="9 10" id="KW-0472">Membrane</keyword>
<dbReference type="Pfam" id="PF00512">
    <property type="entry name" value="HisKA"/>
    <property type="match status" value="1"/>
</dbReference>
<dbReference type="InterPro" id="IPR013727">
    <property type="entry name" value="2CSK_N"/>
</dbReference>
<dbReference type="Pfam" id="PF08521">
    <property type="entry name" value="2CSK_N"/>
    <property type="match status" value="1"/>
</dbReference>
<dbReference type="GO" id="GO:0004673">
    <property type="term" value="F:protein histidine kinase activity"/>
    <property type="evidence" value="ECO:0007669"/>
    <property type="project" value="UniProtKB-EC"/>
</dbReference>
<dbReference type="PANTHER" id="PTHR45436">
    <property type="entry name" value="SENSOR HISTIDINE KINASE YKOH"/>
    <property type="match status" value="1"/>
</dbReference>
<evidence type="ECO:0000256" key="8">
    <source>
        <dbReference type="ARBA" id="ARBA00022989"/>
    </source>
</evidence>
<dbReference type="InterPro" id="IPR036097">
    <property type="entry name" value="HisK_dim/P_sf"/>
</dbReference>
<dbReference type="CDD" id="cd00075">
    <property type="entry name" value="HATPase"/>
    <property type="match status" value="1"/>
</dbReference>
<dbReference type="SMART" id="SM00387">
    <property type="entry name" value="HATPase_c"/>
    <property type="match status" value="1"/>
</dbReference>
<comment type="caution">
    <text evidence="12">The sequence shown here is derived from an EMBL/GenBank/DDBJ whole genome shotgun (WGS) entry which is preliminary data.</text>
</comment>
<dbReference type="InterPro" id="IPR003661">
    <property type="entry name" value="HisK_dim/P_dom"/>
</dbReference>
<keyword evidence="7 12" id="KW-0418">Kinase</keyword>
<dbReference type="SUPFAM" id="SSF55874">
    <property type="entry name" value="ATPase domain of HSP90 chaperone/DNA topoisomerase II/histidine kinase"/>
    <property type="match status" value="1"/>
</dbReference>
<dbReference type="InterPro" id="IPR036890">
    <property type="entry name" value="HATPase_C_sf"/>
</dbReference>
<feature type="transmembrane region" description="Helical" evidence="10">
    <location>
        <begin position="12"/>
        <end position="32"/>
    </location>
</feature>
<evidence type="ECO:0000256" key="6">
    <source>
        <dbReference type="ARBA" id="ARBA00022692"/>
    </source>
</evidence>
<dbReference type="Proteomes" id="UP001589834">
    <property type="component" value="Unassembled WGS sequence"/>
</dbReference>
<evidence type="ECO:0000256" key="2">
    <source>
        <dbReference type="ARBA" id="ARBA00004370"/>
    </source>
</evidence>
<gene>
    <name evidence="12" type="ORF">ACFFGG_10560</name>
</gene>
<evidence type="ECO:0000256" key="9">
    <source>
        <dbReference type="ARBA" id="ARBA00023136"/>
    </source>
</evidence>
<dbReference type="PRINTS" id="PR00344">
    <property type="entry name" value="BCTRLSENSOR"/>
</dbReference>
<keyword evidence="8 10" id="KW-1133">Transmembrane helix</keyword>
<evidence type="ECO:0000256" key="10">
    <source>
        <dbReference type="SAM" id="Phobius"/>
    </source>
</evidence>
<dbReference type="SMART" id="SM00388">
    <property type="entry name" value="HisKA"/>
    <property type="match status" value="1"/>
</dbReference>
<evidence type="ECO:0000256" key="1">
    <source>
        <dbReference type="ARBA" id="ARBA00000085"/>
    </source>
</evidence>
<dbReference type="Gene3D" id="3.30.565.10">
    <property type="entry name" value="Histidine kinase-like ATPase, C-terminal domain"/>
    <property type="match status" value="1"/>
</dbReference>
<dbReference type="InterPro" id="IPR004358">
    <property type="entry name" value="Sig_transdc_His_kin-like_C"/>
</dbReference>
<evidence type="ECO:0000256" key="5">
    <source>
        <dbReference type="ARBA" id="ARBA00022679"/>
    </source>
</evidence>
<keyword evidence="13" id="KW-1185">Reference proteome</keyword>
<evidence type="ECO:0000313" key="12">
    <source>
        <dbReference type="EMBL" id="MFC0592999.1"/>
    </source>
</evidence>
<dbReference type="InterPro" id="IPR005467">
    <property type="entry name" value="His_kinase_dom"/>
</dbReference>
<dbReference type="EC" id="2.7.13.3" evidence="3"/>
<evidence type="ECO:0000256" key="4">
    <source>
        <dbReference type="ARBA" id="ARBA00022553"/>
    </source>
</evidence>